<keyword evidence="8" id="KW-0732">Signal</keyword>
<evidence type="ECO:0000256" key="1">
    <source>
        <dbReference type="ARBA" id="ARBA00004571"/>
    </source>
</evidence>
<keyword evidence="5 7" id="KW-0472">Membrane</keyword>
<dbReference type="AlphaFoldDB" id="A0AAE4BV21"/>
<evidence type="ECO:0000256" key="6">
    <source>
        <dbReference type="ARBA" id="ARBA00023237"/>
    </source>
</evidence>
<keyword evidence="4 7" id="KW-0812">Transmembrane</keyword>
<dbReference type="InterPro" id="IPR023996">
    <property type="entry name" value="TonB-dep_OMP_SusC/RagA"/>
</dbReference>
<feature type="chain" id="PRO_5042146844" evidence="8">
    <location>
        <begin position="28"/>
        <end position="1000"/>
    </location>
</feature>
<evidence type="ECO:0000313" key="10">
    <source>
        <dbReference type="EMBL" id="MDR6241422.1"/>
    </source>
</evidence>
<dbReference type="InterPro" id="IPR008969">
    <property type="entry name" value="CarboxyPept-like_regulatory"/>
</dbReference>
<evidence type="ECO:0000256" key="7">
    <source>
        <dbReference type="PROSITE-ProRule" id="PRU01360"/>
    </source>
</evidence>
<dbReference type="NCBIfam" id="TIGR04056">
    <property type="entry name" value="OMP_RagA_SusC"/>
    <property type="match status" value="1"/>
</dbReference>
<feature type="signal peptide" evidence="8">
    <location>
        <begin position="1"/>
        <end position="27"/>
    </location>
</feature>
<dbReference type="Gene3D" id="2.170.130.10">
    <property type="entry name" value="TonB-dependent receptor, plug domain"/>
    <property type="match status" value="1"/>
</dbReference>
<dbReference type="Proteomes" id="UP001185092">
    <property type="component" value="Unassembled WGS sequence"/>
</dbReference>
<dbReference type="InterPro" id="IPR036942">
    <property type="entry name" value="Beta-barrel_TonB_sf"/>
</dbReference>
<evidence type="ECO:0000256" key="4">
    <source>
        <dbReference type="ARBA" id="ARBA00022692"/>
    </source>
</evidence>
<dbReference type="EMBL" id="JAVDQD010000008">
    <property type="protein sequence ID" value="MDR6241422.1"/>
    <property type="molecule type" value="Genomic_DNA"/>
</dbReference>
<evidence type="ECO:0000256" key="2">
    <source>
        <dbReference type="ARBA" id="ARBA00022448"/>
    </source>
</evidence>
<keyword evidence="6 7" id="KW-0998">Cell outer membrane</keyword>
<organism evidence="10 11">
    <name type="scientific">Aureibacter tunicatorum</name>
    <dbReference type="NCBI Taxonomy" id="866807"/>
    <lineage>
        <taxon>Bacteria</taxon>
        <taxon>Pseudomonadati</taxon>
        <taxon>Bacteroidota</taxon>
        <taxon>Cytophagia</taxon>
        <taxon>Cytophagales</taxon>
        <taxon>Persicobacteraceae</taxon>
        <taxon>Aureibacter</taxon>
    </lineage>
</organism>
<keyword evidence="11" id="KW-1185">Reference proteome</keyword>
<comment type="similarity">
    <text evidence="7">Belongs to the TonB-dependent receptor family.</text>
</comment>
<proteinExistence type="inferred from homology"/>
<dbReference type="RefSeq" id="WP_309942174.1">
    <property type="nucleotide sequence ID" value="NZ_AP025306.1"/>
</dbReference>
<dbReference type="InterPro" id="IPR037066">
    <property type="entry name" value="Plug_dom_sf"/>
</dbReference>
<dbReference type="Pfam" id="PF07715">
    <property type="entry name" value="Plug"/>
    <property type="match status" value="1"/>
</dbReference>
<reference evidence="10" key="1">
    <citation type="submission" date="2023-07" db="EMBL/GenBank/DDBJ databases">
        <title>Genomic Encyclopedia of Type Strains, Phase IV (KMG-IV): sequencing the most valuable type-strain genomes for metagenomic binning, comparative biology and taxonomic classification.</title>
        <authorList>
            <person name="Goeker M."/>
        </authorList>
    </citation>
    <scope>NUCLEOTIDE SEQUENCE</scope>
    <source>
        <strain evidence="10">DSM 26174</strain>
    </source>
</reference>
<protein>
    <submittedName>
        <fullName evidence="10">TonB-linked SusC/RagA family outer membrane protein</fullName>
    </submittedName>
</protein>
<dbReference type="NCBIfam" id="TIGR04057">
    <property type="entry name" value="SusC_RagA_signa"/>
    <property type="match status" value="1"/>
</dbReference>
<dbReference type="InterPro" id="IPR023997">
    <property type="entry name" value="TonB-dep_OMP_SusC/RagA_CS"/>
</dbReference>
<gene>
    <name evidence="10" type="ORF">HNQ88_004509</name>
</gene>
<evidence type="ECO:0000256" key="8">
    <source>
        <dbReference type="SAM" id="SignalP"/>
    </source>
</evidence>
<dbReference type="InterPro" id="IPR039426">
    <property type="entry name" value="TonB-dep_rcpt-like"/>
</dbReference>
<dbReference type="PROSITE" id="PS52016">
    <property type="entry name" value="TONB_DEPENDENT_REC_3"/>
    <property type="match status" value="1"/>
</dbReference>
<evidence type="ECO:0000256" key="5">
    <source>
        <dbReference type="ARBA" id="ARBA00023136"/>
    </source>
</evidence>
<keyword evidence="2 7" id="KW-0813">Transport</keyword>
<feature type="domain" description="TonB-dependent receptor plug" evidence="9">
    <location>
        <begin position="119"/>
        <end position="224"/>
    </location>
</feature>
<dbReference type="SUPFAM" id="SSF49464">
    <property type="entry name" value="Carboxypeptidase regulatory domain-like"/>
    <property type="match status" value="1"/>
</dbReference>
<evidence type="ECO:0000313" key="11">
    <source>
        <dbReference type="Proteomes" id="UP001185092"/>
    </source>
</evidence>
<keyword evidence="3 7" id="KW-1134">Transmembrane beta strand</keyword>
<evidence type="ECO:0000256" key="3">
    <source>
        <dbReference type="ARBA" id="ARBA00022452"/>
    </source>
</evidence>
<comment type="caution">
    <text evidence="10">The sequence shown here is derived from an EMBL/GenBank/DDBJ whole genome shotgun (WGS) entry which is preliminary data.</text>
</comment>
<accession>A0AAE4BV21</accession>
<dbReference type="SUPFAM" id="SSF56935">
    <property type="entry name" value="Porins"/>
    <property type="match status" value="1"/>
</dbReference>
<dbReference type="Pfam" id="PF13715">
    <property type="entry name" value="CarbopepD_reg_2"/>
    <property type="match status" value="1"/>
</dbReference>
<evidence type="ECO:0000259" key="9">
    <source>
        <dbReference type="Pfam" id="PF07715"/>
    </source>
</evidence>
<name>A0AAE4BV21_9BACT</name>
<dbReference type="InterPro" id="IPR012910">
    <property type="entry name" value="Plug_dom"/>
</dbReference>
<dbReference type="GO" id="GO:0009279">
    <property type="term" value="C:cell outer membrane"/>
    <property type="evidence" value="ECO:0007669"/>
    <property type="project" value="UniProtKB-SubCell"/>
</dbReference>
<comment type="subcellular location">
    <subcellularLocation>
        <location evidence="1 7">Cell outer membrane</location>
        <topology evidence="1 7">Multi-pass membrane protein</topology>
    </subcellularLocation>
</comment>
<dbReference type="Gene3D" id="2.40.170.20">
    <property type="entry name" value="TonB-dependent receptor, beta-barrel domain"/>
    <property type="match status" value="1"/>
</dbReference>
<sequence>MSYIFNVLKKTGGLFLSLFLLNVSALAQGRITGVVLDTDKEPLYGVNIIEVGTSNGTISDLDGKFTLDVSENSQLEFSFVGYRNQVVSVGSRSHMEVILEDSYEQLEEIVVVGYGKQERKDITGSVSSLAPEEILKQPALTPTQSIQGKVAGVQILNSGEPGSAPMVRIRGTGSMLAGANPLYVVDGIITEDITNINNSDIVSMDILKDASAKAIYGVRAANGVILITTKSGRKGAMKVNYDGLVGVKTVLNRVEMADAQGYIDYTNDALMRMGEEPRFGPEDLKYNTNWLDEITRPGLFTQHNVSVSGGSEKHDYYASVGYFNEQGILNGDNFDRLNVRLNNNFRFNDNIRAGVNLGLSNSNREMQNRWTFSAAYRQAPIVPVRDENGKWGDAAQMAGLNVENPVAMQEYYNNNTKATRLQANAFLEADILPGLSFRSSFGIDANVSANKIFEPEYYVNANQRNDLSSLSVENANNSRWVWDNYLTYDKSFGQDHKLNVVLGTTAEKFTGRWNLGSVRDVPNDPRYWYLDLGDPSTAMAAGNGDIWTRNSYILRGSYSFKDRYLLTVTSRADGSSKLPSHNRWAMSPAVGLGWRISEEVFMENLTWVDNLKLRGSWGRVGNDNILSSAFIYTMTPGLGYPTGPDLDYRFGSTITDVKDMNLQWETTEEATIGLEFGFFNSRLFGEIEYYSKTTNDALINFTNEATLGGGEFVSNRASIQNRGVEIAVNWQDQLSKDFSYSIGTNWTFNRNKVLDLAGGEPILAGGIANGQPTMKTDVGQAIGSFWLYESGGIFQSQSQIDNYVNDRGEKLMPNAKPGDLIIIDRNGDGVIDDEDRYYAGSYQPTVYFGFNVSVRYKQWDLSIDTYGNLGNKVFNGLISQRYGNDNITMDQVKNRWTPDNPSNTHTAASNEMPIASDYLLESGNFFRINNITLGYNFSDKILKKLKMTSLRTYVSMQNPMMFQAFNGFNPELPRTTIDSGIEMDAYPSTSTWMFGVNVGF</sequence>